<reference evidence="1 2" key="1">
    <citation type="journal article" date="2017" name="Nat. Commun.">
        <title>Genome assembly with in vitro proximity ligation data and whole-genome triplication in lettuce.</title>
        <authorList>
            <person name="Reyes-Chin-Wo S."/>
            <person name="Wang Z."/>
            <person name="Yang X."/>
            <person name="Kozik A."/>
            <person name="Arikit S."/>
            <person name="Song C."/>
            <person name="Xia L."/>
            <person name="Froenicke L."/>
            <person name="Lavelle D.O."/>
            <person name="Truco M.J."/>
            <person name="Xia R."/>
            <person name="Zhu S."/>
            <person name="Xu C."/>
            <person name="Xu H."/>
            <person name="Xu X."/>
            <person name="Cox K."/>
            <person name="Korf I."/>
            <person name="Meyers B.C."/>
            <person name="Michelmore R.W."/>
        </authorList>
    </citation>
    <scope>NUCLEOTIDE SEQUENCE [LARGE SCALE GENOMIC DNA]</scope>
    <source>
        <strain evidence="2">cv. Salinas</strain>
        <tissue evidence="1">Seedlings</tissue>
    </source>
</reference>
<dbReference type="EMBL" id="NBSK02000002">
    <property type="protein sequence ID" value="KAJ0221494.1"/>
    <property type="molecule type" value="Genomic_DNA"/>
</dbReference>
<name>A0A9R1XTX8_LACSA</name>
<evidence type="ECO:0000313" key="2">
    <source>
        <dbReference type="Proteomes" id="UP000235145"/>
    </source>
</evidence>
<keyword evidence="2" id="KW-1185">Reference proteome</keyword>
<gene>
    <name evidence="1" type="ORF">LSAT_V11C200077210</name>
</gene>
<comment type="caution">
    <text evidence="1">The sequence shown here is derived from an EMBL/GenBank/DDBJ whole genome shotgun (WGS) entry which is preliminary data.</text>
</comment>
<organism evidence="1 2">
    <name type="scientific">Lactuca sativa</name>
    <name type="common">Garden lettuce</name>
    <dbReference type="NCBI Taxonomy" id="4236"/>
    <lineage>
        <taxon>Eukaryota</taxon>
        <taxon>Viridiplantae</taxon>
        <taxon>Streptophyta</taxon>
        <taxon>Embryophyta</taxon>
        <taxon>Tracheophyta</taxon>
        <taxon>Spermatophyta</taxon>
        <taxon>Magnoliopsida</taxon>
        <taxon>eudicotyledons</taxon>
        <taxon>Gunneridae</taxon>
        <taxon>Pentapetalae</taxon>
        <taxon>asterids</taxon>
        <taxon>campanulids</taxon>
        <taxon>Asterales</taxon>
        <taxon>Asteraceae</taxon>
        <taxon>Cichorioideae</taxon>
        <taxon>Cichorieae</taxon>
        <taxon>Lactucinae</taxon>
        <taxon>Lactuca</taxon>
    </lineage>
</organism>
<accession>A0A9R1XTX8</accession>
<protein>
    <submittedName>
        <fullName evidence="1">Uncharacterized protein</fullName>
    </submittedName>
</protein>
<dbReference type="AlphaFoldDB" id="A0A9R1XTX8"/>
<sequence length="163" mass="18553">MPTQDDPMIIEAFTYGLLEGELLRNPKSYLATTGEGHTKARGEIKMAVNIHIDRKLMKLTLHEARTGEEDLGDKLTWKRKVTSIKFGLHDPIPFDYKGTEPLIIKTTIGRTIIRRVYVDNGSVVSVVYEHCLKRTTSGYPKIHQAYHSRCNIPNFESKISILI</sequence>
<dbReference type="Proteomes" id="UP000235145">
    <property type="component" value="Unassembled WGS sequence"/>
</dbReference>
<proteinExistence type="predicted"/>
<evidence type="ECO:0000313" key="1">
    <source>
        <dbReference type="EMBL" id="KAJ0221494.1"/>
    </source>
</evidence>